<feature type="binding site" evidence="10">
    <location>
        <position position="23"/>
    </location>
    <ligand>
        <name>Mg(2+)</name>
        <dbReference type="ChEBI" id="CHEBI:18420"/>
    </ligand>
</feature>
<evidence type="ECO:0000313" key="11">
    <source>
        <dbReference type="EMBL" id="QDU84934.1"/>
    </source>
</evidence>
<dbReference type="AlphaFoldDB" id="A0A518D0E1"/>
<evidence type="ECO:0000256" key="7">
    <source>
        <dbReference type="PIRNR" id="PIRNR004682"/>
    </source>
</evidence>
<dbReference type="InterPro" id="IPR006549">
    <property type="entry name" value="HAD-SF_hydro_IIIA"/>
</dbReference>
<name>A0A518D0E1_9BACT</name>
<feature type="active site" description="Nucleophile" evidence="8">
    <location>
        <position position="23"/>
    </location>
</feature>
<feature type="site" description="Stabilizes the phosphoryl group" evidence="9">
    <location>
        <position position="122"/>
    </location>
</feature>
<dbReference type="GO" id="GO:0005737">
    <property type="term" value="C:cytoplasm"/>
    <property type="evidence" value="ECO:0007669"/>
    <property type="project" value="UniProtKB-SubCell"/>
</dbReference>
<keyword evidence="2 7" id="KW-0963">Cytoplasm</keyword>
<comment type="cofactor">
    <cofactor evidence="10">
        <name>Mg(2+)</name>
        <dbReference type="ChEBI" id="CHEBI:18420"/>
    </cofactor>
</comment>
<dbReference type="NCBIfam" id="TIGR01662">
    <property type="entry name" value="HAD-SF-IIIA"/>
    <property type="match status" value="1"/>
</dbReference>
<evidence type="ECO:0000256" key="5">
    <source>
        <dbReference type="ARBA" id="ARBA00023277"/>
    </source>
</evidence>
<dbReference type="Pfam" id="PF13242">
    <property type="entry name" value="Hydrolase_like"/>
    <property type="match status" value="1"/>
</dbReference>
<evidence type="ECO:0000256" key="3">
    <source>
        <dbReference type="ARBA" id="ARBA00022723"/>
    </source>
</evidence>
<dbReference type="GO" id="GO:0005975">
    <property type="term" value="P:carbohydrate metabolic process"/>
    <property type="evidence" value="ECO:0007669"/>
    <property type="project" value="InterPro"/>
</dbReference>
<dbReference type="Gene3D" id="3.40.50.1000">
    <property type="entry name" value="HAD superfamily/HAD-like"/>
    <property type="match status" value="1"/>
</dbReference>
<evidence type="ECO:0000256" key="6">
    <source>
        <dbReference type="ARBA" id="ARBA00031828"/>
    </source>
</evidence>
<accession>A0A518D0E1</accession>
<dbReference type="GO" id="GO:0046872">
    <property type="term" value="F:metal ion binding"/>
    <property type="evidence" value="ECO:0007669"/>
    <property type="project" value="UniProtKB-KW"/>
</dbReference>
<dbReference type="RefSeq" id="WP_419185775.1">
    <property type="nucleotide sequence ID" value="NZ_CP036290.1"/>
</dbReference>
<proteinExistence type="inferred from homology"/>
<evidence type="ECO:0000256" key="4">
    <source>
        <dbReference type="ARBA" id="ARBA00022801"/>
    </source>
</evidence>
<comment type="subcellular location">
    <subcellularLocation>
        <location evidence="1 7">Cytoplasm</location>
    </subcellularLocation>
</comment>
<feature type="site" description="Stabilizes the phosphoryl group" evidence="9">
    <location>
        <position position="65"/>
    </location>
</feature>
<keyword evidence="3 10" id="KW-0479">Metal-binding</keyword>
<dbReference type="InterPro" id="IPR004446">
    <property type="entry name" value="Heptose_bisP_phosphatase"/>
</dbReference>
<evidence type="ECO:0000313" key="12">
    <source>
        <dbReference type="Proteomes" id="UP000319342"/>
    </source>
</evidence>
<comment type="similarity">
    <text evidence="7">Belongs to the gmhB family.</text>
</comment>
<dbReference type="InterPro" id="IPR036412">
    <property type="entry name" value="HAD-like_sf"/>
</dbReference>
<keyword evidence="12" id="KW-1185">Reference proteome</keyword>
<evidence type="ECO:0000256" key="2">
    <source>
        <dbReference type="ARBA" id="ARBA00022490"/>
    </source>
</evidence>
<feature type="binding site" evidence="10">
    <location>
        <position position="25"/>
    </location>
    <ligand>
        <name>Mg(2+)</name>
        <dbReference type="ChEBI" id="CHEBI:18420"/>
    </ligand>
</feature>
<evidence type="ECO:0000256" key="9">
    <source>
        <dbReference type="PIRSR" id="PIRSR004682-3"/>
    </source>
</evidence>
<dbReference type="Proteomes" id="UP000319342">
    <property type="component" value="Chromosome"/>
</dbReference>
<dbReference type="PANTHER" id="PTHR42891">
    <property type="entry name" value="D-GLYCERO-BETA-D-MANNO-HEPTOSE-1,7-BISPHOSPHATE 7-PHOSPHATASE"/>
    <property type="match status" value="1"/>
</dbReference>
<dbReference type="InterPro" id="IPR023214">
    <property type="entry name" value="HAD_sf"/>
</dbReference>
<protein>
    <recommendedName>
        <fullName evidence="6 7">D,D-heptose 1,7-bisphosphate phosphatase</fullName>
        <ecNumber evidence="7">3.1.3.-</ecNumber>
    </recommendedName>
</protein>
<evidence type="ECO:0000256" key="10">
    <source>
        <dbReference type="PIRSR" id="PIRSR004682-4"/>
    </source>
</evidence>
<organism evidence="11 12">
    <name type="scientific">Rohdeia mirabilis</name>
    <dbReference type="NCBI Taxonomy" id="2528008"/>
    <lineage>
        <taxon>Bacteria</taxon>
        <taxon>Pseudomonadati</taxon>
        <taxon>Planctomycetota</taxon>
        <taxon>Planctomycetia</taxon>
        <taxon>Planctomycetia incertae sedis</taxon>
        <taxon>Rohdeia</taxon>
    </lineage>
</organism>
<dbReference type="EMBL" id="CP036290">
    <property type="protein sequence ID" value="QDU84934.1"/>
    <property type="molecule type" value="Genomic_DNA"/>
</dbReference>
<feature type="active site" description="Proton donor" evidence="8">
    <location>
        <position position="25"/>
    </location>
</feature>
<dbReference type="EC" id="3.1.3.-" evidence="7"/>
<sequence length="203" mass="21521">MIDPRADGRLAHLPSHLKLALLDRDGTILDETGYLVDPKRVVLLPGAARAVARLNAAGVPVAVVTNQSAIARGMLDEAGLERIHSRLADELAHEEAHVDLWLFAPYHPDHCEPDPKEAERRKPGAGMLREALEHFGVAAGDAVTIGDSDRDLVAGERAGVASLLVLTGKGASELERAQARLGHDPACARDLAEAVELALAAGR</sequence>
<dbReference type="NCBIfam" id="TIGR01656">
    <property type="entry name" value="Histidinol-ppas"/>
    <property type="match status" value="1"/>
</dbReference>
<dbReference type="InterPro" id="IPR006543">
    <property type="entry name" value="Histidinol-phos"/>
</dbReference>
<dbReference type="GO" id="GO:0016791">
    <property type="term" value="F:phosphatase activity"/>
    <property type="evidence" value="ECO:0007669"/>
    <property type="project" value="InterPro"/>
</dbReference>
<keyword evidence="4 7" id="KW-0378">Hydrolase</keyword>
<keyword evidence="10" id="KW-0460">Magnesium</keyword>
<feature type="binding site" evidence="10">
    <location>
        <position position="147"/>
    </location>
    <ligand>
        <name>Mg(2+)</name>
        <dbReference type="ChEBI" id="CHEBI:18420"/>
    </ligand>
</feature>
<reference evidence="11 12" key="1">
    <citation type="submission" date="2019-02" db="EMBL/GenBank/DDBJ databases">
        <title>Deep-cultivation of Planctomycetes and their phenomic and genomic characterization uncovers novel biology.</title>
        <authorList>
            <person name="Wiegand S."/>
            <person name="Jogler M."/>
            <person name="Boedeker C."/>
            <person name="Pinto D."/>
            <person name="Vollmers J."/>
            <person name="Rivas-Marin E."/>
            <person name="Kohn T."/>
            <person name="Peeters S.H."/>
            <person name="Heuer A."/>
            <person name="Rast P."/>
            <person name="Oberbeckmann S."/>
            <person name="Bunk B."/>
            <person name="Jeske O."/>
            <person name="Meyerdierks A."/>
            <person name="Storesund J.E."/>
            <person name="Kallscheuer N."/>
            <person name="Luecker S."/>
            <person name="Lage O.M."/>
            <person name="Pohl T."/>
            <person name="Merkel B.J."/>
            <person name="Hornburger P."/>
            <person name="Mueller R.-W."/>
            <person name="Bruemmer F."/>
            <person name="Labrenz M."/>
            <person name="Spormann A.M."/>
            <person name="Op den Camp H."/>
            <person name="Overmann J."/>
            <person name="Amann R."/>
            <person name="Jetten M.S.M."/>
            <person name="Mascher T."/>
            <person name="Medema M.H."/>
            <person name="Devos D.P."/>
            <person name="Kaster A.-K."/>
            <person name="Ovreas L."/>
            <person name="Rohde M."/>
            <person name="Galperin M.Y."/>
            <person name="Jogler C."/>
        </authorList>
    </citation>
    <scope>NUCLEOTIDE SEQUENCE [LARGE SCALE GENOMIC DNA]</scope>
    <source>
        <strain evidence="11 12">Pla163</strain>
    </source>
</reference>
<dbReference type="SUPFAM" id="SSF56784">
    <property type="entry name" value="HAD-like"/>
    <property type="match status" value="1"/>
</dbReference>
<gene>
    <name evidence="11" type="primary">gmhB_1</name>
    <name evidence="11" type="ORF">Pla163_20540</name>
</gene>
<dbReference type="PANTHER" id="PTHR42891:SF1">
    <property type="entry name" value="D-GLYCERO-BETA-D-MANNO-HEPTOSE-1,7-BISPHOSPHATE 7-PHOSPHATASE"/>
    <property type="match status" value="1"/>
</dbReference>
<evidence type="ECO:0000256" key="1">
    <source>
        <dbReference type="ARBA" id="ARBA00004496"/>
    </source>
</evidence>
<keyword evidence="5 7" id="KW-0119">Carbohydrate metabolism</keyword>
<evidence type="ECO:0000256" key="8">
    <source>
        <dbReference type="PIRSR" id="PIRSR004682-1"/>
    </source>
</evidence>
<dbReference type="PIRSF" id="PIRSF004682">
    <property type="entry name" value="GmhB"/>
    <property type="match status" value="1"/>
</dbReference>
<feature type="site" description="Contributes to substrate recognition" evidence="9">
    <location>
        <position position="121"/>
    </location>
</feature>